<protein>
    <recommendedName>
        <fullName evidence="4">Transmembrane protein</fullName>
    </recommendedName>
</protein>
<evidence type="ECO:0008006" key="4">
    <source>
        <dbReference type="Google" id="ProtNLM"/>
    </source>
</evidence>
<sequence>MKLYSDFRRQRTGQILGDVIALVVLVAGILLAVTIHGTITALDTIGRNVQESGRGLSSTMSDVGDALSSTPLIGESIGGPFDAASSAADSLATAGENWQLGVHTLAAIVSWMIVAIVVAILALAWVRPRLSSAVRRGRLARLAASPNAVELLAFRALTEHEPRDVLAVDPAVIAAWRRGDPAVVRHLAALELRSAGVRLPR</sequence>
<keyword evidence="3" id="KW-1185">Reference proteome</keyword>
<name>A0A3S4ECF1_9MICO</name>
<evidence type="ECO:0000313" key="3">
    <source>
        <dbReference type="Proteomes" id="UP000288603"/>
    </source>
</evidence>
<comment type="caution">
    <text evidence="2">The sequence shown here is derived from an EMBL/GenBank/DDBJ whole genome shotgun (WGS) entry which is preliminary data.</text>
</comment>
<feature type="transmembrane region" description="Helical" evidence="1">
    <location>
        <begin position="105"/>
        <end position="126"/>
    </location>
</feature>
<keyword evidence="1" id="KW-0472">Membrane</keyword>
<keyword evidence="1" id="KW-1133">Transmembrane helix</keyword>
<dbReference type="RefSeq" id="WP_128497295.1">
    <property type="nucleotide sequence ID" value="NZ_RZNC01000001.1"/>
</dbReference>
<gene>
    <name evidence="2" type="ORF">ELQ92_02110</name>
</gene>
<proteinExistence type="predicted"/>
<keyword evidence="1" id="KW-0812">Transmembrane</keyword>
<evidence type="ECO:0000256" key="1">
    <source>
        <dbReference type="SAM" id="Phobius"/>
    </source>
</evidence>
<dbReference type="OrthoDB" id="5198533at2"/>
<dbReference type="Proteomes" id="UP000288603">
    <property type="component" value="Unassembled WGS sequence"/>
</dbReference>
<dbReference type="AlphaFoldDB" id="A0A3S4ECF1"/>
<organism evidence="2 3">
    <name type="scientific">Labedella populi</name>
    <dbReference type="NCBI Taxonomy" id="2498850"/>
    <lineage>
        <taxon>Bacteria</taxon>
        <taxon>Bacillati</taxon>
        <taxon>Actinomycetota</taxon>
        <taxon>Actinomycetes</taxon>
        <taxon>Micrococcales</taxon>
        <taxon>Microbacteriaceae</taxon>
        <taxon>Labedella</taxon>
    </lineage>
</organism>
<accession>A0A3S4ECF1</accession>
<feature type="transmembrane region" description="Helical" evidence="1">
    <location>
        <begin position="20"/>
        <end position="39"/>
    </location>
</feature>
<dbReference type="EMBL" id="RZNC01000001">
    <property type="protein sequence ID" value="RWZ68069.1"/>
    <property type="molecule type" value="Genomic_DNA"/>
</dbReference>
<evidence type="ECO:0000313" key="2">
    <source>
        <dbReference type="EMBL" id="RWZ68069.1"/>
    </source>
</evidence>
<reference evidence="2 3" key="1">
    <citation type="submission" date="2018-12" db="EMBL/GenBank/DDBJ databases">
        <authorList>
            <person name="Li F."/>
        </authorList>
    </citation>
    <scope>NUCLEOTIDE SEQUENCE [LARGE SCALE GENOMIC DNA]</scope>
    <source>
        <strain evidence="2 3">8H24J-4-2</strain>
    </source>
</reference>